<organism evidence="4">
    <name type="scientific">Erwinia billingiae (strain Eb661)</name>
    <dbReference type="NCBI Taxonomy" id="634500"/>
    <lineage>
        <taxon>Bacteria</taxon>
        <taxon>Pseudomonadati</taxon>
        <taxon>Pseudomonadota</taxon>
        <taxon>Gammaproteobacteria</taxon>
        <taxon>Enterobacterales</taxon>
        <taxon>Erwiniaceae</taxon>
        <taxon>Erwinia</taxon>
    </lineage>
</organism>
<dbReference type="InterPro" id="IPR003423">
    <property type="entry name" value="OMP_efflux"/>
</dbReference>
<dbReference type="PROSITE" id="PS51257">
    <property type="entry name" value="PROKAR_LIPOPROTEIN"/>
    <property type="match status" value="1"/>
</dbReference>
<dbReference type="PANTHER" id="PTHR30203">
    <property type="entry name" value="OUTER MEMBRANE CATION EFFLUX PROTEIN"/>
    <property type="match status" value="1"/>
</dbReference>
<dbReference type="PANTHER" id="PTHR30203:SF23">
    <property type="entry name" value="OUTER MEMBRANE EFFLUX PROTEIN"/>
    <property type="match status" value="1"/>
</dbReference>
<dbReference type="Gene3D" id="1.20.1600.10">
    <property type="entry name" value="Outer membrane efflux proteins (OEP)"/>
    <property type="match status" value="1"/>
</dbReference>
<sequence length="464" mass="52388">MTKLFSFRTLFITTTLSLSGCSLAPEYQRPDSVADPVVELKAAQSSGRYRFQDLYRDDPALLAILENALINNFDLQLAMARVESTRAQKLSSLFDLIPSLNYTASKTISMNSVSSPLTNQTLKQRSEQYQGRMGVDSWEVDLWGKKRNKIASMNSSEESHRSLVANVQLTLMSDLATAWYEAHSMIQVWHILQIKKIEMQRIEEKLMRINQQGRLKPIVLTKFQRGKGTDESTTHNLEVEILARIHQLEYLSGTVSPALNAENWQTIVSYNDAPQLMQAIRSDIILNRPDVIAAEWQIKAANGNIGSARAAFLPGVSLFANAWRTSSSLDGIVDSYRDNWTLTPSVMIPVFDLPKHYASLKYAETQQKMAIIDYRNTIAQALKEIKDATDALRLSQGNLAVVREELKAQSVNFDNNKRRYEAGYQDLYTHYEALDIFSNVQIELESKRQLVILNSVALLKSLGG</sequence>
<evidence type="ECO:0000256" key="2">
    <source>
        <dbReference type="ARBA" id="ARBA00007613"/>
    </source>
</evidence>
<dbReference type="KEGG" id="ebi:EbC_17870"/>
<dbReference type="GO" id="GO:0015562">
    <property type="term" value="F:efflux transmembrane transporter activity"/>
    <property type="evidence" value="ECO:0007669"/>
    <property type="project" value="InterPro"/>
</dbReference>
<comment type="subcellular location">
    <subcellularLocation>
        <location evidence="1">Cell outer membrane</location>
        <topology evidence="1">Lipid-anchor</topology>
    </subcellularLocation>
</comment>
<protein>
    <submittedName>
        <fullName evidence="3">RND efflux system, outer membrane lipoprotein</fullName>
    </submittedName>
</protein>
<evidence type="ECO:0000256" key="1">
    <source>
        <dbReference type="ARBA" id="ARBA00004459"/>
    </source>
</evidence>
<evidence type="ECO:0000313" key="3">
    <source>
        <dbReference type="EMBL" id="CAX59318.1"/>
    </source>
</evidence>
<dbReference type="eggNOG" id="COG1538">
    <property type="taxonomic scope" value="Bacteria"/>
</dbReference>
<comment type="similarity">
    <text evidence="2">Belongs to the outer membrane factor (OMF) (TC 1.B.17) family.</text>
</comment>
<proteinExistence type="inferred from homology"/>
<dbReference type="InterPro" id="IPR010131">
    <property type="entry name" value="MdtP/NodT-like"/>
</dbReference>
<dbReference type="Proteomes" id="UP000008793">
    <property type="component" value="Chromosome"/>
</dbReference>
<keyword evidence="4" id="KW-1185">Reference proteome</keyword>
<dbReference type="Pfam" id="PF02321">
    <property type="entry name" value="OEP"/>
    <property type="match status" value="2"/>
</dbReference>
<dbReference type="SUPFAM" id="SSF56954">
    <property type="entry name" value="Outer membrane efflux proteins (OEP)"/>
    <property type="match status" value="1"/>
</dbReference>
<dbReference type="STRING" id="634500.EbC_17870"/>
<dbReference type="AlphaFoldDB" id="D8MR61"/>
<dbReference type="EMBL" id="FP236843">
    <property type="protein sequence ID" value="CAX59318.1"/>
    <property type="molecule type" value="Genomic_DNA"/>
</dbReference>
<keyword evidence="3" id="KW-0449">Lipoprotein</keyword>
<accession>D8MR61</accession>
<gene>
    <name evidence="3" type="ordered locus">EbC_17870</name>
</gene>
<reference evidence="3 4" key="1">
    <citation type="journal article" date="2010" name="BMC Genomics">
        <title>Genome comparison of the epiphytic bacteria Erwinia billingiae and E. tasmaniensis with the pear pathogen E. pyrifoliae.</title>
        <authorList>
            <person name="Kube M."/>
            <person name="Migdoll A.M."/>
            <person name="Gehring I."/>
            <person name="Heitmann K."/>
            <person name="Mayer Y."/>
            <person name="Kuhl H."/>
            <person name="Knaust F."/>
            <person name="Geider K."/>
            <person name="Reinhardt R."/>
        </authorList>
    </citation>
    <scope>NUCLEOTIDE SEQUENCE [LARGE SCALE GENOMIC DNA]</scope>
    <source>
        <strain evidence="3 4">Eb661</strain>
    </source>
</reference>
<dbReference type="Gene3D" id="2.20.200.10">
    <property type="entry name" value="Outer membrane efflux proteins (OEP)"/>
    <property type="match status" value="1"/>
</dbReference>
<name>D8MR61_ERWBE</name>
<dbReference type="HOGENOM" id="CLU_012817_13_3_6"/>
<evidence type="ECO:0000313" key="4">
    <source>
        <dbReference type="Proteomes" id="UP000008793"/>
    </source>
</evidence>